<dbReference type="RefSeq" id="WP_158343796.1">
    <property type="nucleotide sequence ID" value="NZ_CP034861.1"/>
</dbReference>
<keyword evidence="5 15" id="KW-0378">Hydrolase</keyword>
<dbReference type="GO" id="GO:0009338">
    <property type="term" value="C:exodeoxyribonuclease V complex"/>
    <property type="evidence" value="ECO:0007669"/>
    <property type="project" value="TreeGrafter"/>
</dbReference>
<evidence type="ECO:0000256" key="9">
    <source>
        <dbReference type="ARBA" id="ARBA00022842"/>
    </source>
</evidence>
<keyword evidence="11 15" id="KW-0234">DNA repair</keyword>
<evidence type="ECO:0000256" key="3">
    <source>
        <dbReference type="ARBA" id="ARBA00022741"/>
    </source>
</evidence>
<comment type="function">
    <text evidence="15">A helicase/nuclease that prepares dsDNA breaks (DSB) for recombinational DNA repair. Binds to DSBs and unwinds DNA via a highly rapid and processive ATP-dependent bidirectional helicase activity. Unwinds dsDNA until it encounters a Chi (crossover hotspot instigator) sequence from the 3' direction. Cuts ssDNA a few nucleotides 3' to the Chi site. The properties and activities of the enzyme are changed at Chi. The Chi-altered holoenzyme produces a long 3'-ssDNA overhang and facilitates RecA-binding to the ssDNA for homologous DNA recombination and repair. Holoenzyme degrades any linearized DNA that is unable to undergo homologous recombination. In the holoenzyme this subunit contributes ATPase, 3'-5' helicase, exonuclease activity and loads RecA onto ssDNA.</text>
</comment>
<comment type="subunit">
    <text evidence="15">Heterotrimer of RecB, RecC and RecD. All subunits contribute to DNA-binding. Interacts with RecA.</text>
</comment>
<dbReference type="GO" id="GO:0005524">
    <property type="term" value="F:ATP binding"/>
    <property type="evidence" value="ECO:0007669"/>
    <property type="project" value="UniProtKB-UniRule"/>
</dbReference>
<dbReference type="PROSITE" id="PS51198">
    <property type="entry name" value="UVRD_HELICASE_ATP_BIND"/>
    <property type="match status" value="1"/>
</dbReference>
<dbReference type="EMBL" id="CP034861">
    <property type="protein sequence ID" value="QCI24498.1"/>
    <property type="molecule type" value="Genomic_DNA"/>
</dbReference>
<feature type="active site" description="For nuclease activity" evidence="15">
    <location>
        <position position="1077"/>
    </location>
</feature>
<protein>
    <recommendedName>
        <fullName evidence="15">RecBCD enzyme subunit RecB</fullName>
        <ecNumber evidence="15">3.1.11.5</ecNumber>
        <ecNumber evidence="15">5.6.2.4</ecNumber>
    </recommendedName>
    <alternativeName>
        <fullName evidence="15">DNA 3'-5' helicase subunit RecB</fullName>
    </alternativeName>
    <alternativeName>
        <fullName evidence="15">Exonuclease V subunit RecB</fullName>
        <shortName evidence="15">ExoV subunit RecB</shortName>
    </alternativeName>
    <alternativeName>
        <fullName evidence="15">Helicase/nuclease RecBCD subunit RecB</fullName>
    </alternativeName>
</protein>
<dbReference type="InterPro" id="IPR014016">
    <property type="entry name" value="UvrD-like_ATP-bd"/>
</dbReference>
<evidence type="ECO:0000313" key="19">
    <source>
        <dbReference type="EMBL" id="QCI24498.1"/>
    </source>
</evidence>
<dbReference type="InterPro" id="IPR000212">
    <property type="entry name" value="DNA_helicase_UvrD/REP"/>
</dbReference>
<evidence type="ECO:0000256" key="8">
    <source>
        <dbReference type="ARBA" id="ARBA00022840"/>
    </source>
</evidence>
<reference evidence="19 20" key="2">
    <citation type="submission" date="2019-05" db="EMBL/GenBank/DDBJ databases">
        <title>Genome evolution of the obligate endosymbiont Buchnera aphidicola.</title>
        <authorList>
            <person name="Moran N.A."/>
        </authorList>
    </citation>
    <scope>NUCLEOTIDE SEQUENCE [LARGE SCALE GENOMIC DNA]</scope>
    <source>
        <strain evidence="19 20">Mst</strain>
    </source>
</reference>
<dbReference type="PANTHER" id="PTHR11070">
    <property type="entry name" value="UVRD / RECB / PCRA DNA HELICASE FAMILY MEMBER"/>
    <property type="match status" value="1"/>
</dbReference>
<evidence type="ECO:0000256" key="6">
    <source>
        <dbReference type="ARBA" id="ARBA00022806"/>
    </source>
</evidence>
<dbReference type="GO" id="GO:0008854">
    <property type="term" value="F:exodeoxyribonuclease V activity"/>
    <property type="evidence" value="ECO:0007669"/>
    <property type="project" value="UniProtKB-EC"/>
</dbReference>
<feature type="binding site" evidence="16">
    <location>
        <begin position="24"/>
        <end position="31"/>
    </location>
    <ligand>
        <name>ATP</name>
        <dbReference type="ChEBI" id="CHEBI:30616"/>
    </ligand>
</feature>
<dbReference type="PANTHER" id="PTHR11070:SF23">
    <property type="entry name" value="RECBCD ENZYME SUBUNIT RECB"/>
    <property type="match status" value="1"/>
</dbReference>
<keyword evidence="4 15" id="KW-0227">DNA damage</keyword>
<keyword evidence="12 15" id="KW-0413">Isomerase</keyword>
<evidence type="ECO:0000313" key="20">
    <source>
        <dbReference type="Proteomes" id="UP000298673"/>
    </source>
</evidence>
<proteinExistence type="inferred from homology"/>
<evidence type="ECO:0000259" key="17">
    <source>
        <dbReference type="PROSITE" id="PS51198"/>
    </source>
</evidence>
<dbReference type="SUPFAM" id="SSF52540">
    <property type="entry name" value="P-loop containing nucleoside triphosphate hydrolases"/>
    <property type="match status" value="1"/>
</dbReference>
<keyword evidence="2 15" id="KW-0479">Metal-binding</keyword>
<dbReference type="GO" id="GO:0005829">
    <property type="term" value="C:cytosol"/>
    <property type="evidence" value="ECO:0007669"/>
    <property type="project" value="TreeGrafter"/>
</dbReference>
<dbReference type="NCBIfam" id="TIGR00609">
    <property type="entry name" value="recB"/>
    <property type="match status" value="1"/>
</dbReference>
<organism evidence="19 20">
    <name type="scientific">Buchnera aphidicola</name>
    <name type="common">Muscaphis stroyani</name>
    <dbReference type="NCBI Taxonomy" id="1241869"/>
    <lineage>
        <taxon>Bacteria</taxon>
        <taxon>Pseudomonadati</taxon>
        <taxon>Pseudomonadota</taxon>
        <taxon>Gammaproteobacteria</taxon>
        <taxon>Enterobacterales</taxon>
        <taxon>Erwiniaceae</taxon>
        <taxon>Buchnera</taxon>
    </lineage>
</organism>
<feature type="binding site" evidence="15">
    <location>
        <position position="1064"/>
    </location>
    <ligand>
        <name>Mg(2+)</name>
        <dbReference type="ChEBI" id="CHEBI:18420"/>
    </ligand>
</feature>
<keyword evidence="9 15" id="KW-0460">Magnesium</keyword>
<dbReference type="InterPro" id="IPR014017">
    <property type="entry name" value="DNA_helicase_UvrD-like_C"/>
</dbReference>
<reference evidence="19 20" key="1">
    <citation type="submission" date="2018-12" db="EMBL/GenBank/DDBJ databases">
        <authorList>
            <person name="Chong R.A."/>
        </authorList>
    </citation>
    <scope>NUCLEOTIDE SEQUENCE [LARGE SCALE GENOMIC DNA]</scope>
    <source>
        <strain evidence="19 20">Mst</strain>
    </source>
</reference>
<dbReference type="OrthoDB" id="9810135at2"/>
<evidence type="ECO:0000256" key="7">
    <source>
        <dbReference type="ARBA" id="ARBA00022839"/>
    </source>
</evidence>
<evidence type="ECO:0000256" key="14">
    <source>
        <dbReference type="ARBA" id="ARBA00048988"/>
    </source>
</evidence>
<dbReference type="Pfam" id="PF13361">
    <property type="entry name" value="UvrD_C"/>
    <property type="match status" value="1"/>
</dbReference>
<feature type="binding site" evidence="15">
    <location>
        <position position="1077"/>
    </location>
    <ligand>
        <name>Mg(2+)</name>
        <dbReference type="ChEBI" id="CHEBI:18420"/>
    </ligand>
</feature>
<keyword evidence="3 15" id="KW-0547">Nucleotide-binding</keyword>
<dbReference type="GO" id="GO:0003677">
    <property type="term" value="F:DNA binding"/>
    <property type="evidence" value="ECO:0007669"/>
    <property type="project" value="UniProtKB-UniRule"/>
</dbReference>
<keyword evidence="10 15" id="KW-0238">DNA-binding</keyword>
<dbReference type="Gene3D" id="3.90.320.10">
    <property type="match status" value="1"/>
</dbReference>
<feature type="region of interest" description="Nuclease activity, interacts with RecD and RecA" evidence="15">
    <location>
        <begin position="897"/>
        <end position="1172"/>
    </location>
</feature>
<dbReference type="Gene3D" id="1.10.486.10">
    <property type="entry name" value="PCRA, domain 4"/>
    <property type="match status" value="1"/>
</dbReference>
<dbReference type="GO" id="GO:0000724">
    <property type="term" value="P:double-strand break repair via homologous recombination"/>
    <property type="evidence" value="ECO:0007669"/>
    <property type="project" value="UniProtKB-UniRule"/>
</dbReference>
<name>A0A4D6YFE7_9GAMM</name>
<dbReference type="InterPro" id="IPR011604">
    <property type="entry name" value="PDDEXK-like_dom_sf"/>
</dbReference>
<dbReference type="EC" id="5.6.2.4" evidence="15"/>
<comment type="domain">
    <text evidence="15">The C-terminal domain has nuclease activity and interacts with RecD. It interacts with RecA, facilitating its loading onto ssDNA.</text>
</comment>
<feature type="domain" description="UvrD-like helicase ATP-binding" evidence="17">
    <location>
        <begin position="3"/>
        <end position="448"/>
    </location>
</feature>
<dbReference type="Gene3D" id="1.10.3170.10">
    <property type="entry name" value="Recbcd, chain B, domain 2"/>
    <property type="match status" value="1"/>
</dbReference>
<dbReference type="PROSITE" id="PS51217">
    <property type="entry name" value="UVRD_HELICASE_CTER"/>
    <property type="match status" value="1"/>
</dbReference>
<feature type="region of interest" description="DNA-binding and helicase activity, interacts with RecC" evidence="15">
    <location>
        <begin position="1"/>
        <end position="884"/>
    </location>
</feature>
<dbReference type="EC" id="3.1.11.5" evidence="15"/>
<dbReference type="InterPro" id="IPR027417">
    <property type="entry name" value="P-loop_NTPase"/>
</dbReference>
<dbReference type="AlphaFoldDB" id="A0A4D6YFE7"/>
<comment type="similarity">
    <text evidence="15">Belongs to the helicase family. UvrD subfamily.</text>
</comment>
<evidence type="ECO:0000256" key="12">
    <source>
        <dbReference type="ARBA" id="ARBA00023235"/>
    </source>
</evidence>
<feature type="domain" description="UvrD-like helicase C-terminal" evidence="18">
    <location>
        <begin position="478"/>
        <end position="743"/>
    </location>
</feature>
<dbReference type="InterPro" id="IPR011335">
    <property type="entry name" value="Restrct_endonuc-II-like"/>
</dbReference>
<dbReference type="CDD" id="cd22352">
    <property type="entry name" value="RecB_C-like"/>
    <property type="match status" value="1"/>
</dbReference>
<evidence type="ECO:0000256" key="1">
    <source>
        <dbReference type="ARBA" id="ARBA00022722"/>
    </source>
</evidence>
<evidence type="ECO:0000256" key="4">
    <source>
        <dbReference type="ARBA" id="ARBA00022763"/>
    </source>
</evidence>
<evidence type="ECO:0000256" key="10">
    <source>
        <dbReference type="ARBA" id="ARBA00023125"/>
    </source>
</evidence>
<comment type="catalytic activity">
    <reaction evidence="14 15">
        <text>ATP + H2O = ADP + phosphate + H(+)</text>
        <dbReference type="Rhea" id="RHEA:13065"/>
        <dbReference type="ChEBI" id="CHEBI:15377"/>
        <dbReference type="ChEBI" id="CHEBI:15378"/>
        <dbReference type="ChEBI" id="CHEBI:30616"/>
        <dbReference type="ChEBI" id="CHEBI:43474"/>
        <dbReference type="ChEBI" id="CHEBI:456216"/>
        <dbReference type="EC" id="5.6.2.4"/>
    </reaction>
</comment>
<evidence type="ECO:0000256" key="2">
    <source>
        <dbReference type="ARBA" id="ARBA00022723"/>
    </source>
</evidence>
<keyword evidence="8 15" id="KW-0067">ATP-binding</keyword>
<dbReference type="GO" id="GO:0000287">
    <property type="term" value="F:magnesium ion binding"/>
    <property type="evidence" value="ECO:0007669"/>
    <property type="project" value="UniProtKB-UniRule"/>
</dbReference>
<comment type="catalytic activity">
    <reaction evidence="13 15">
        <text>Couples ATP hydrolysis with the unwinding of duplex DNA by translocating in the 3'-5' direction.</text>
        <dbReference type="EC" id="5.6.2.4"/>
    </reaction>
</comment>
<dbReference type="Gene3D" id="3.40.50.300">
    <property type="entry name" value="P-loop containing nucleotide triphosphate hydrolases"/>
    <property type="match status" value="2"/>
</dbReference>
<comment type="domain">
    <text evidence="15">The N-terminal DNA-binding domain is a ssDNA-dependent ATPase and has ATP-dependent 3'-5' helicase function. This domain interacts with RecC.</text>
</comment>
<keyword evidence="6 15" id="KW-0347">Helicase</keyword>
<evidence type="ECO:0000256" key="16">
    <source>
        <dbReference type="PROSITE-ProRule" id="PRU00560"/>
    </source>
</evidence>
<evidence type="ECO:0000256" key="11">
    <source>
        <dbReference type="ARBA" id="ARBA00023204"/>
    </source>
</evidence>
<dbReference type="SUPFAM" id="SSF52980">
    <property type="entry name" value="Restriction endonuclease-like"/>
    <property type="match status" value="1"/>
</dbReference>
<dbReference type="Proteomes" id="UP000298673">
    <property type="component" value="Chromosome"/>
</dbReference>
<keyword evidence="7 15" id="KW-0269">Exonuclease</keyword>
<evidence type="ECO:0000256" key="13">
    <source>
        <dbReference type="ARBA" id="ARBA00034617"/>
    </source>
</evidence>
<keyword evidence="1 15" id="KW-0540">Nuclease</keyword>
<comment type="cofactor">
    <cofactor evidence="15">
        <name>Mg(2+)</name>
        <dbReference type="ChEBI" id="CHEBI:18420"/>
    </cofactor>
    <text evidence="15">Binds 1 Mg(2+) ion per subunit.</text>
</comment>
<comment type="catalytic activity">
    <reaction evidence="15">
        <text>Exonucleolytic cleavage (in the presence of ATP) in either 5'- to 3'- or 3'- to 5'-direction to yield 5'-phosphooligonucleotides.</text>
        <dbReference type="EC" id="3.1.11.5"/>
    </reaction>
</comment>
<dbReference type="GO" id="GO:0016887">
    <property type="term" value="F:ATP hydrolysis activity"/>
    <property type="evidence" value="ECO:0007669"/>
    <property type="project" value="RHEA"/>
</dbReference>
<dbReference type="InterPro" id="IPR004586">
    <property type="entry name" value="RecB"/>
</dbReference>
<evidence type="ECO:0000256" key="5">
    <source>
        <dbReference type="ARBA" id="ARBA00022801"/>
    </source>
</evidence>
<evidence type="ECO:0000259" key="18">
    <source>
        <dbReference type="PROSITE" id="PS51217"/>
    </source>
</evidence>
<dbReference type="Pfam" id="PF00580">
    <property type="entry name" value="UvrD-helicase"/>
    <property type="match status" value="1"/>
</dbReference>
<accession>A0A4D6YFE7</accession>
<dbReference type="GO" id="GO:0043138">
    <property type="term" value="F:3'-5' DNA helicase activity"/>
    <property type="evidence" value="ECO:0007669"/>
    <property type="project" value="UniProtKB-UniRule"/>
</dbReference>
<gene>
    <name evidence="15 19" type="primary">recB</name>
    <name evidence="19" type="ORF">D9V75_02190</name>
</gene>
<sequence length="1172" mass="140729">MNKINIKKLNIFKISLNGLKWIEASAGTGKTFTIVLLYLRLLLGVGNQNNCIKKLSVHEILVVTFTKKSKEELYIRIKKNIENLYLACISKTSKYNYLNEFLEKIENLKEAMYLLKKAKNEINTASIYTIHGFFQQILQLNKLDFHSVFQKKIIENEDDLYLQATEDFWRFFFYSLPKDIVKIVHQEYKNPEYLLSVVKPFLKLYSINFTEKFKKNETLTMYHKKNIYRINILKIIWINNIKSILKKIKYLTINKRTYSESNVNRWMKTITEWAILKTKNYNIPIPLKYFTKSVIKKYSNNKNNDQYLIFENIEFLLRTDISLKKIILFLAIKNIPKFLQKEKKRQSIISFNDLLKLFLKNVKEKKTFRKLIRTKYPAVFIDEFQDTDIQQYKIFDLIYKNSTKTILFLIGDPKQAIYSFRGADIFSYLYARSKIQTQYYLNINWRSSLDIIKGINFLFSQNQYPFLLKSIKYTPVVHAFQNLKMNFTIKGEPQTAIHFFYNEEKEMSINEYRQWISKQCAKEICYWLNKANKGDALINVKNQETVLQSNDIAVLVRNKKEACMIQRELKNVGITSIYSSDENNIFKSSDSIELLWILKSIIEPTNEMFLKQSISTHIFKNLLLKTEKKSNKESLYFIIEKLYEYYNIWEEIGIFNMIKKIILEYQINHDEMNINSDSQKNINFLHLGELLQEKSYLYHKKLSLIRWFQNKILEKKNQTNQDQIRIIDHSNIVKIVTIHKSKGLEYPIVWIPFMMDYHPSKTAIYHHEKNFKILFDLNQEKRNLKKSEKERIAEDLRFLYVALTRSILHCSIGVALIRKKKKKQNVKKFMLRSALEYIINYQNIEYQKTWNDKLNQFKKHSFIKIKNIKKNYILIEQKKEIYLIQKPEETHEKTKKIWNVTSYTKLYKENLFFLKNKNPFFEEKLLVCDKSKNVRNYTTHNFPKGKKVGLLIHDILKNLDFIKEINSQWISHKLENYNISQKWNKMLISWIENIISYPLNNQKIFLSNLKKENYIKELKFFLPIKNILKSSKLNKIMKSLDPISHLAPNLKFDSITGFMTGSIDLIFLWNKKYYIIDYKTNWLGKNNNFYSETYMKKEIIKHRYDLQYQIYTVVMHQYLTKKDKKYNYKSNFGGIFYFFLRSVNAENKKNGIFYIYPDYSLIKQLKILFSNN</sequence>
<evidence type="ECO:0000256" key="15">
    <source>
        <dbReference type="HAMAP-Rule" id="MF_01485"/>
    </source>
</evidence>
<feature type="binding site" evidence="15">
    <location>
        <position position="953"/>
    </location>
    <ligand>
        <name>Mg(2+)</name>
        <dbReference type="ChEBI" id="CHEBI:18420"/>
    </ligand>
</feature>
<comment type="miscellaneous">
    <text evidence="15">In the RecBCD complex, RecB has a slow 3'-5' helicase, an exonuclease activity and loads RecA onto ssDNA, RecD has a fast 5'-3' helicase activity, while RecC stimulates the ATPase and processivity of the RecB helicase and contributes to recognition of the Chi site.</text>
</comment>
<dbReference type="HAMAP" id="MF_01485">
    <property type="entry name" value="RecB"/>
    <property type="match status" value="1"/>
</dbReference>